<feature type="compositionally biased region" description="Low complexity" evidence="2">
    <location>
        <begin position="35"/>
        <end position="45"/>
    </location>
</feature>
<reference evidence="3" key="2">
    <citation type="submission" date="2020-05" db="UniProtKB">
        <authorList>
            <consortium name="EnsemblMetazoa"/>
        </authorList>
    </citation>
    <scope>IDENTIFICATION</scope>
    <source>
        <strain evidence="3">IAEA</strain>
    </source>
</reference>
<dbReference type="VEuPathDB" id="VectorBase:GPAI047665"/>
<feature type="compositionally biased region" description="Basic and acidic residues" evidence="2">
    <location>
        <begin position="336"/>
        <end position="347"/>
    </location>
</feature>
<keyword evidence="1" id="KW-0175">Coiled coil</keyword>
<name>A0A1B0AJB8_GLOPL</name>
<feature type="compositionally biased region" description="Basic and acidic residues" evidence="2">
    <location>
        <begin position="465"/>
        <end position="478"/>
    </location>
</feature>
<feature type="region of interest" description="Disordered" evidence="2">
    <location>
        <begin position="15"/>
        <end position="47"/>
    </location>
</feature>
<evidence type="ECO:0000313" key="3">
    <source>
        <dbReference type="EnsemblMetazoa" id="GPAI047665-PA"/>
    </source>
</evidence>
<dbReference type="AlphaFoldDB" id="A0A1B0AJB8"/>
<accession>A0A1B0AJB8</accession>
<sequence>MHKIHITTFLRPPALYTQKQEHHRQSSKAQATVASDSNNSNNSSDLADVPVKRELAATSTINNVEFIPTLEFAVSKSSECTDCKSVEQCLVQCGQKQYDCSTSSSRLTYTIKKTSISLPNDRLDQQQQQQQHVQSHQSTRQCRRGASVSLADTEELLRQDVNQFNSLSDDITSTATFSTFFDEPTSSISIEIMEGNSQKVNEQTAGTVRATTANTISSSEIDQHSIEEEIDEVFEVSETADGADFIPGLSKNVAVKGLFGLDLSLSEGSSELAKSQSPSLKNSTDDEQYKIDDDQLAGGKLAQHFLINEEEQTAKSSLNLDKVKINSLAVEKCEKKERQADDQEFSIHNESTADDVSDLIEEDKIDNELTSGVENEPNNKQHLSKDLNQKALSETSSVHSEKDHSMEEIVATNHSIELSFDEKNLSSLNVSYDINNETLTNQLLADTPQKPMNEKLSRKLIQEKTFDANKYRPSEENPCKGSSTSDKLKLLSMESAEVLKTEMFSDPGIKKQMKVIKTHSASTAQSSKYEAESTKENLNENIKSLPQLEIGGTNHPNQVKDLEAGVESVNQCSISARNRKQLPKLEASKGLTLKPANLQSDTNKVNLNSIPLAEMITDLDDNLKEKSNQPKNLTSEQSSNESLTTDACEEEDEETSLKLMKLKILAMKTQLRDIPPQLSPSEVFSNSADSANQIKTMERVSLAEFSKDVLEDITEESERNSLSFNEEPASCATVTNTVTQTTTKTSESKNLCNNEEKETAGVNVVSLNMQQILEQKVEELQQVLATKDACLASLNLQLENLQRRESLVNPSSEQLLSGRDSSSLVTSSTDYRTFHEDFIAGSTNDIYAELSKRDELISKLTDSLQQSLTTRENLQAESEKLNAEVQILRKQLSEAMDAIRKSYWPRDQESNGGQRISEISMDLVSESDDDLERQFLTDNEDKHSRNSRERQLSMPRQTDYYPINEAEVLMDAEAFSKQIEQFQKYLTPSEVRLFFMVQKKFDDYLSQELEKCKMRYDQELKIIMEQWDYEKREKEQEIQKLLQQREEKESKHAHEMEDLRKYFETKCVDLEKQFSDDVFSQKSQHQEADTFSSASECLDEELIPDDFGGNKISLNNLSSPKKRSKAELLLSPSHRQITPSNDAFSEDLIKNQGSQLALEITDLKAFYQHKIREIRRTHEENLKKLIDKLKYYESRYPEDDFMVS</sequence>
<protein>
    <recommendedName>
        <fullName evidence="5">Pericentrin</fullName>
    </recommendedName>
</protein>
<feature type="region of interest" description="Disordered" evidence="2">
    <location>
        <begin position="624"/>
        <end position="651"/>
    </location>
</feature>
<organism evidence="3 4">
    <name type="scientific">Glossina pallidipes</name>
    <name type="common">Tsetse fly</name>
    <dbReference type="NCBI Taxonomy" id="7398"/>
    <lineage>
        <taxon>Eukaryota</taxon>
        <taxon>Metazoa</taxon>
        <taxon>Ecdysozoa</taxon>
        <taxon>Arthropoda</taxon>
        <taxon>Hexapoda</taxon>
        <taxon>Insecta</taxon>
        <taxon>Pterygota</taxon>
        <taxon>Neoptera</taxon>
        <taxon>Endopterygota</taxon>
        <taxon>Diptera</taxon>
        <taxon>Brachycera</taxon>
        <taxon>Muscomorpha</taxon>
        <taxon>Hippoboscoidea</taxon>
        <taxon>Glossinidae</taxon>
        <taxon>Glossina</taxon>
    </lineage>
</organism>
<keyword evidence="4" id="KW-1185">Reference proteome</keyword>
<dbReference type="Proteomes" id="UP000092445">
    <property type="component" value="Unassembled WGS sequence"/>
</dbReference>
<feature type="coiled-coil region" evidence="1">
    <location>
        <begin position="857"/>
        <end position="898"/>
    </location>
</feature>
<feature type="compositionally biased region" description="Low complexity" evidence="2">
    <location>
        <begin position="125"/>
        <end position="138"/>
    </location>
</feature>
<feature type="compositionally biased region" description="Polar residues" evidence="2">
    <location>
        <begin position="629"/>
        <end position="645"/>
    </location>
</feature>
<feature type="compositionally biased region" description="Basic and acidic residues" evidence="2">
    <location>
        <begin position="377"/>
        <end position="388"/>
    </location>
</feature>
<feature type="region of interest" description="Disordered" evidence="2">
    <location>
        <begin position="465"/>
        <end position="485"/>
    </location>
</feature>
<feature type="compositionally biased region" description="Acidic residues" evidence="2">
    <location>
        <begin position="352"/>
        <end position="365"/>
    </location>
</feature>
<evidence type="ECO:0000256" key="2">
    <source>
        <dbReference type="SAM" id="MobiDB-lite"/>
    </source>
</evidence>
<dbReference type="STRING" id="7398.A0A1B0AJB8"/>
<feature type="coiled-coil region" evidence="1">
    <location>
        <begin position="1024"/>
        <end position="1058"/>
    </location>
</feature>
<proteinExistence type="predicted"/>
<feature type="region of interest" description="Disordered" evidence="2">
    <location>
        <begin position="122"/>
        <end position="145"/>
    </location>
</feature>
<feature type="region of interest" description="Disordered" evidence="2">
    <location>
        <begin position="336"/>
        <end position="405"/>
    </location>
</feature>
<evidence type="ECO:0000313" key="4">
    <source>
        <dbReference type="Proteomes" id="UP000092445"/>
    </source>
</evidence>
<evidence type="ECO:0008006" key="5">
    <source>
        <dbReference type="Google" id="ProtNLM"/>
    </source>
</evidence>
<evidence type="ECO:0000256" key="1">
    <source>
        <dbReference type="SAM" id="Coils"/>
    </source>
</evidence>
<reference evidence="4" key="1">
    <citation type="submission" date="2014-03" db="EMBL/GenBank/DDBJ databases">
        <authorList>
            <person name="Aksoy S."/>
            <person name="Warren W."/>
            <person name="Wilson R.K."/>
        </authorList>
    </citation>
    <scope>NUCLEOTIDE SEQUENCE [LARGE SCALE GENOMIC DNA]</scope>
    <source>
        <strain evidence="4">IAEA</strain>
    </source>
</reference>
<dbReference type="EnsemblMetazoa" id="GPAI047665-RA">
    <property type="protein sequence ID" value="GPAI047665-PA"/>
    <property type="gene ID" value="GPAI047665"/>
</dbReference>